<evidence type="ECO:0000313" key="1">
    <source>
        <dbReference type="EMBL" id="QHT22579.1"/>
    </source>
</evidence>
<sequence>MLIETYPNNFSQQNIILKRKRIETNEKLLWKDFLLCFKQGFSRILGDFHTKKLSDILRELLSIDQVLDVRSGIKLTFQEWIHKNSST</sequence>
<dbReference type="EMBL" id="MN739712">
    <property type="protein sequence ID" value="QHT22579.1"/>
    <property type="molecule type" value="Genomic_DNA"/>
</dbReference>
<protein>
    <submittedName>
        <fullName evidence="1">Uncharacterized protein</fullName>
    </submittedName>
</protein>
<reference evidence="1" key="1">
    <citation type="journal article" date="2020" name="Nature">
        <title>Giant virus diversity and host interactions through global metagenomics.</title>
        <authorList>
            <person name="Schulz F."/>
            <person name="Roux S."/>
            <person name="Paez-Espino D."/>
            <person name="Jungbluth S."/>
            <person name="Walsh D.A."/>
            <person name="Denef V.J."/>
            <person name="McMahon K.D."/>
            <person name="Konstantinidis K.T."/>
            <person name="Eloe-Fadrosh E.A."/>
            <person name="Kyrpides N.C."/>
            <person name="Woyke T."/>
        </authorList>
    </citation>
    <scope>NUCLEOTIDE SEQUENCE</scope>
    <source>
        <strain evidence="1">GVMAG-M-3300023179-111</strain>
    </source>
</reference>
<accession>A0A6C0E2S1</accession>
<proteinExistence type="predicted"/>
<dbReference type="AlphaFoldDB" id="A0A6C0E2S1"/>
<name>A0A6C0E2S1_9ZZZZ</name>
<organism evidence="1">
    <name type="scientific">viral metagenome</name>
    <dbReference type="NCBI Taxonomy" id="1070528"/>
    <lineage>
        <taxon>unclassified sequences</taxon>
        <taxon>metagenomes</taxon>
        <taxon>organismal metagenomes</taxon>
    </lineage>
</organism>